<feature type="compositionally biased region" description="Low complexity" evidence="8">
    <location>
        <begin position="171"/>
        <end position="181"/>
    </location>
</feature>
<dbReference type="InterPro" id="IPR050537">
    <property type="entry name" value="2-oxoacid_dehydrogenase"/>
</dbReference>
<accession>A0AAD8JMP7</accession>
<dbReference type="GO" id="GO:0009507">
    <property type="term" value="C:chloroplast"/>
    <property type="evidence" value="ECO:0007669"/>
    <property type="project" value="UniProtKB-SubCell"/>
</dbReference>
<dbReference type="Proteomes" id="UP001229421">
    <property type="component" value="Unassembled WGS sequence"/>
</dbReference>
<organism evidence="10 11">
    <name type="scientific">Tagetes erecta</name>
    <name type="common">African marigold</name>
    <dbReference type="NCBI Taxonomy" id="13708"/>
    <lineage>
        <taxon>Eukaryota</taxon>
        <taxon>Viridiplantae</taxon>
        <taxon>Streptophyta</taxon>
        <taxon>Embryophyta</taxon>
        <taxon>Tracheophyta</taxon>
        <taxon>Spermatophyta</taxon>
        <taxon>Magnoliopsida</taxon>
        <taxon>eudicotyledons</taxon>
        <taxon>Gunneridae</taxon>
        <taxon>Pentapetalae</taxon>
        <taxon>asterids</taxon>
        <taxon>campanulids</taxon>
        <taxon>Asterales</taxon>
        <taxon>Asteraceae</taxon>
        <taxon>Asteroideae</taxon>
        <taxon>Heliantheae alliance</taxon>
        <taxon>Tageteae</taxon>
        <taxon>Tagetes</taxon>
    </lineage>
</organism>
<feature type="region of interest" description="Disordered" evidence="8">
    <location>
        <begin position="159"/>
        <end position="185"/>
    </location>
</feature>
<keyword evidence="6 7" id="KW-0092">Biotin</keyword>
<sequence length="262" mass="28300">MSLFVAHSPKTSMALFASQRKGRAAKHGQNSIVHFKGPLQSNKLLTARNRPQPQGFGTSKKYKNNGDKIFPQLKQKSDPEPSSKKPVESTSSEVTISAFMNQVLELVRLVESSNIAELELKQQGCEVVIRKKEAVPPPPPTPPMVMMQSLQLQAMYQSQPLPAPLPPASPSSPASATPAKTKSSHPPFKCPMAGTFYRSPAPGALPFVKVGDKVKKGQVVCIIEAMKLMNEIEADQSGTVVDILAEDGKPVSLDTPLLVIEP</sequence>
<evidence type="ECO:0000256" key="4">
    <source>
        <dbReference type="ARBA" id="ARBA00023098"/>
    </source>
</evidence>
<dbReference type="InterPro" id="IPR011053">
    <property type="entry name" value="Single_hybrid_motif"/>
</dbReference>
<dbReference type="PANTHER" id="PTHR43416:SF35">
    <property type="entry name" value="BIOTIN CARBOXYL CARRIER PROTEIN OF ACETYL-COA CARBOXYLASE"/>
    <property type="match status" value="1"/>
</dbReference>
<evidence type="ECO:0000256" key="1">
    <source>
        <dbReference type="ARBA" id="ARBA00005194"/>
    </source>
</evidence>
<comment type="subcellular location">
    <subcellularLocation>
        <location evidence="7">Plastid</location>
        <location evidence="7">Chloroplast</location>
    </subcellularLocation>
</comment>
<feature type="compositionally biased region" description="Pro residues" evidence="8">
    <location>
        <begin position="161"/>
        <end position="170"/>
    </location>
</feature>
<keyword evidence="3 7" id="KW-0276">Fatty acid metabolism</keyword>
<keyword evidence="2 7" id="KW-0444">Lipid biosynthesis</keyword>
<name>A0AAD8JMP7_TARER</name>
<keyword evidence="7" id="KW-0150">Chloroplast</keyword>
<dbReference type="InterPro" id="IPR001882">
    <property type="entry name" value="Biotin_BS"/>
</dbReference>
<keyword evidence="4 7" id="KW-0443">Lipid metabolism</keyword>
<dbReference type="InterPro" id="IPR000089">
    <property type="entry name" value="Biotin_lipoyl"/>
</dbReference>
<dbReference type="GO" id="GO:0009317">
    <property type="term" value="C:acetyl-CoA carboxylase complex"/>
    <property type="evidence" value="ECO:0007669"/>
    <property type="project" value="InterPro"/>
</dbReference>
<dbReference type="GO" id="GO:0006633">
    <property type="term" value="P:fatty acid biosynthetic process"/>
    <property type="evidence" value="ECO:0007669"/>
    <property type="project" value="UniProtKB-KW"/>
</dbReference>
<evidence type="ECO:0000256" key="8">
    <source>
        <dbReference type="SAM" id="MobiDB-lite"/>
    </source>
</evidence>
<evidence type="ECO:0000313" key="11">
    <source>
        <dbReference type="Proteomes" id="UP001229421"/>
    </source>
</evidence>
<dbReference type="AlphaFoldDB" id="A0AAD8JMP7"/>
<feature type="region of interest" description="Disordered" evidence="8">
    <location>
        <begin position="47"/>
        <end position="92"/>
    </location>
</feature>
<gene>
    <name evidence="10" type="ORF">QVD17_38959</name>
</gene>
<protein>
    <recommendedName>
        <fullName evidence="7">Biotin carboxyl carrier protein of acetyl-CoA carboxylase</fullName>
    </recommendedName>
</protein>
<dbReference type="FunFam" id="2.40.50.100:FF:000003">
    <property type="entry name" value="Acetyl-CoA carboxylase biotin carboxyl carrier protein"/>
    <property type="match status" value="1"/>
</dbReference>
<reference evidence="10" key="1">
    <citation type="journal article" date="2023" name="bioRxiv">
        <title>Improved chromosome-level genome assembly for marigold (Tagetes erecta).</title>
        <authorList>
            <person name="Jiang F."/>
            <person name="Yuan L."/>
            <person name="Wang S."/>
            <person name="Wang H."/>
            <person name="Xu D."/>
            <person name="Wang A."/>
            <person name="Fan W."/>
        </authorList>
    </citation>
    <scope>NUCLEOTIDE SEQUENCE</scope>
    <source>
        <strain evidence="10">WSJ</strain>
        <tissue evidence="10">Leaf</tissue>
    </source>
</reference>
<evidence type="ECO:0000313" key="10">
    <source>
        <dbReference type="EMBL" id="KAK1407345.1"/>
    </source>
</evidence>
<feature type="domain" description="Lipoyl-binding" evidence="9">
    <location>
        <begin position="185"/>
        <end position="261"/>
    </location>
</feature>
<evidence type="ECO:0000256" key="5">
    <source>
        <dbReference type="ARBA" id="ARBA00023160"/>
    </source>
</evidence>
<evidence type="ECO:0000256" key="3">
    <source>
        <dbReference type="ARBA" id="ARBA00022832"/>
    </source>
</evidence>
<feature type="compositionally biased region" description="Basic and acidic residues" evidence="8">
    <location>
        <begin position="75"/>
        <end position="87"/>
    </location>
</feature>
<dbReference type="Gene3D" id="2.40.50.100">
    <property type="match status" value="1"/>
</dbReference>
<keyword evidence="7" id="KW-0934">Plastid</keyword>
<dbReference type="CDD" id="cd06850">
    <property type="entry name" value="biotinyl_domain"/>
    <property type="match status" value="1"/>
</dbReference>
<feature type="compositionally biased region" description="Polar residues" evidence="8">
    <location>
        <begin position="47"/>
        <end position="57"/>
    </location>
</feature>
<dbReference type="PROSITE" id="PS00188">
    <property type="entry name" value="BIOTIN"/>
    <property type="match status" value="1"/>
</dbReference>
<evidence type="ECO:0000259" key="9">
    <source>
        <dbReference type="PROSITE" id="PS50968"/>
    </source>
</evidence>
<dbReference type="NCBIfam" id="TIGR00531">
    <property type="entry name" value="BCCP"/>
    <property type="match status" value="1"/>
</dbReference>
<proteinExistence type="predicted"/>
<dbReference type="GO" id="GO:0003989">
    <property type="term" value="F:acetyl-CoA carboxylase activity"/>
    <property type="evidence" value="ECO:0007669"/>
    <property type="project" value="InterPro"/>
</dbReference>
<evidence type="ECO:0000256" key="2">
    <source>
        <dbReference type="ARBA" id="ARBA00022516"/>
    </source>
</evidence>
<dbReference type="PROSITE" id="PS50968">
    <property type="entry name" value="BIOTINYL_LIPOYL"/>
    <property type="match status" value="1"/>
</dbReference>
<dbReference type="Pfam" id="PF00364">
    <property type="entry name" value="Biotin_lipoyl"/>
    <property type="match status" value="1"/>
</dbReference>
<dbReference type="PANTHER" id="PTHR43416">
    <property type="entry name" value="DIHYDROLIPOYLLYSINE-RESIDUE SUCCINYLTRANSFERASE COMPONENT OF 2-OXOGLUTARATE DEHYDROGENASE COMPLEX, MITOCHONDRIAL-RELATED"/>
    <property type="match status" value="1"/>
</dbReference>
<comment type="pathway">
    <text evidence="1 7">Lipid metabolism; fatty acid biosynthesis.</text>
</comment>
<dbReference type="PRINTS" id="PR01071">
    <property type="entry name" value="ACOABIOTINCC"/>
</dbReference>
<comment type="function">
    <text evidence="7">This protein is a component of the acetyl coenzyme A carboxylase complex; first, biotin carboxylase catalyzes the carboxylation of the carrier protein and then the transcarboxylase transfers the carboxyl group to form malonyl-CoA.</text>
</comment>
<evidence type="ECO:0000256" key="7">
    <source>
        <dbReference type="RuleBase" id="RU364072"/>
    </source>
</evidence>
<comment type="caution">
    <text evidence="10">The sequence shown here is derived from an EMBL/GenBank/DDBJ whole genome shotgun (WGS) entry which is preliminary data.</text>
</comment>
<dbReference type="InterPro" id="IPR001249">
    <property type="entry name" value="AcCoA_biotinCC"/>
</dbReference>
<keyword evidence="11" id="KW-1185">Reference proteome</keyword>
<dbReference type="SUPFAM" id="SSF51230">
    <property type="entry name" value="Single hybrid motif"/>
    <property type="match status" value="1"/>
</dbReference>
<evidence type="ECO:0000256" key="6">
    <source>
        <dbReference type="ARBA" id="ARBA00023267"/>
    </source>
</evidence>
<dbReference type="EMBL" id="JAUHHV010000011">
    <property type="protein sequence ID" value="KAK1407345.1"/>
    <property type="molecule type" value="Genomic_DNA"/>
</dbReference>
<keyword evidence="5 7" id="KW-0275">Fatty acid biosynthesis</keyword>